<organism evidence="4 5">
    <name type="scientific">Cyclobacterium amurskyense</name>
    <dbReference type="NCBI Taxonomy" id="320787"/>
    <lineage>
        <taxon>Bacteria</taxon>
        <taxon>Pseudomonadati</taxon>
        <taxon>Bacteroidota</taxon>
        <taxon>Cytophagia</taxon>
        <taxon>Cytophagales</taxon>
        <taxon>Cyclobacteriaceae</taxon>
        <taxon>Cyclobacterium</taxon>
    </lineage>
</organism>
<dbReference type="PROSITE" id="PS51257">
    <property type="entry name" value="PROKAR_LIPOPROTEIN"/>
    <property type="match status" value="1"/>
</dbReference>
<dbReference type="SUPFAM" id="SSF111369">
    <property type="entry name" value="HlyD-like secretion proteins"/>
    <property type="match status" value="1"/>
</dbReference>
<dbReference type="PANTHER" id="PTHR30469:SF33">
    <property type="entry name" value="SLR1207 PROTEIN"/>
    <property type="match status" value="1"/>
</dbReference>
<evidence type="ECO:0000256" key="1">
    <source>
        <dbReference type="SAM" id="Coils"/>
    </source>
</evidence>
<dbReference type="Gene3D" id="2.40.30.170">
    <property type="match status" value="1"/>
</dbReference>
<gene>
    <name evidence="4" type="ORF">CA2015_2331</name>
</gene>
<dbReference type="PANTHER" id="PTHR30469">
    <property type="entry name" value="MULTIDRUG RESISTANCE PROTEIN MDTA"/>
    <property type="match status" value="1"/>
</dbReference>
<keyword evidence="1" id="KW-0175">Coiled coil</keyword>
<dbReference type="PATRIC" id="fig|320787.5.peg.2555"/>
<reference evidence="4 5" key="1">
    <citation type="submission" date="2015-07" db="EMBL/GenBank/DDBJ databases">
        <authorList>
            <person name="Kim K.M."/>
        </authorList>
    </citation>
    <scope>NUCLEOTIDE SEQUENCE [LARGE SCALE GENOMIC DNA]</scope>
    <source>
        <strain evidence="4 5">KCTC 12363</strain>
    </source>
</reference>
<feature type="domain" description="CusB-like beta-barrel" evidence="2">
    <location>
        <begin position="233"/>
        <end position="302"/>
    </location>
</feature>
<dbReference type="KEGG" id="camu:CA2015_2331"/>
<dbReference type="Pfam" id="PF25984">
    <property type="entry name" value="BSH_YknX"/>
    <property type="match status" value="1"/>
</dbReference>
<evidence type="ECO:0000259" key="2">
    <source>
        <dbReference type="Pfam" id="PF25954"/>
    </source>
</evidence>
<dbReference type="AlphaFoldDB" id="A0A0H4PFY8"/>
<keyword evidence="5" id="KW-1185">Reference proteome</keyword>
<dbReference type="InterPro" id="IPR058639">
    <property type="entry name" value="BSH_YknX-like"/>
</dbReference>
<evidence type="ECO:0000259" key="3">
    <source>
        <dbReference type="Pfam" id="PF25984"/>
    </source>
</evidence>
<dbReference type="OrthoDB" id="869610at2"/>
<dbReference type="GO" id="GO:1990281">
    <property type="term" value="C:efflux pump complex"/>
    <property type="evidence" value="ECO:0007669"/>
    <property type="project" value="TreeGrafter"/>
</dbReference>
<proteinExistence type="predicted"/>
<dbReference type="Proteomes" id="UP000036520">
    <property type="component" value="Chromosome"/>
</dbReference>
<dbReference type="STRING" id="320787.CA2015_2331"/>
<dbReference type="RefSeq" id="WP_048642053.1">
    <property type="nucleotide sequence ID" value="NZ_CP012040.1"/>
</dbReference>
<name>A0A0H4PFY8_9BACT</name>
<sequence>MNNCIRVVLLLFVSSLFSCSNKKDVIIPELKSITESVYASGFIKSENQYEVQGKVNGPIKKVFVEEGSLVKKGDPIFQLDNENTKIATENARLASVAADFSVNENKLLDAENAIAFAKKKLTNDSILYLRQKKLWSKSIGTKVTLEKRLLDYENAKLNLATAHTNYEEVKRQLELQSEQSKNNLEIAKLLENDYVIKSEVDGRVYKVNREEGDLINGSEAAAVIGGADFLIELNIDEFDRVKVNKGQRVFIRMDSYQSQVFEAEIISIDPMMNSSTRSFQAEAKFIKRPAQLFPNLTVEASILIQTKEKVLTIPRNYLFNDSSVILEGGEVRTVSTGLMDYDLVEIKNGIDGNTRIELPE</sequence>
<evidence type="ECO:0000313" key="5">
    <source>
        <dbReference type="Proteomes" id="UP000036520"/>
    </source>
</evidence>
<feature type="coiled-coil region" evidence="1">
    <location>
        <begin position="152"/>
        <end position="190"/>
    </location>
</feature>
<evidence type="ECO:0000313" key="4">
    <source>
        <dbReference type="EMBL" id="AKP51748.1"/>
    </source>
</evidence>
<dbReference type="Pfam" id="PF25954">
    <property type="entry name" value="Beta-barrel_RND_2"/>
    <property type="match status" value="1"/>
</dbReference>
<accession>A0A0H4PFY8</accession>
<protein>
    <submittedName>
        <fullName evidence="4">Secretion protein HlyD family protein</fullName>
    </submittedName>
</protein>
<dbReference type="EMBL" id="CP012040">
    <property type="protein sequence ID" value="AKP51748.1"/>
    <property type="molecule type" value="Genomic_DNA"/>
</dbReference>
<dbReference type="InterPro" id="IPR058792">
    <property type="entry name" value="Beta-barrel_RND_2"/>
</dbReference>
<dbReference type="GO" id="GO:0015562">
    <property type="term" value="F:efflux transmembrane transporter activity"/>
    <property type="evidence" value="ECO:0007669"/>
    <property type="project" value="TreeGrafter"/>
</dbReference>
<feature type="domain" description="YknX-like barrel-sandwich hybrid" evidence="3">
    <location>
        <begin position="56"/>
        <end position="219"/>
    </location>
</feature>
<dbReference type="Gene3D" id="2.40.50.100">
    <property type="match status" value="1"/>
</dbReference>